<evidence type="ECO:0008006" key="3">
    <source>
        <dbReference type="Google" id="ProtNLM"/>
    </source>
</evidence>
<protein>
    <recommendedName>
        <fullName evidence="3">SET domain-containing protein</fullName>
    </recommendedName>
</protein>
<dbReference type="InterPro" id="IPR046341">
    <property type="entry name" value="SET_dom_sf"/>
</dbReference>
<sequence>MNSSPITMEFIGKMLKMKKTIIISKCKLEENELILMLLKKTIVSEGYLMITMKTPNVHVKPVQVYGLMYPCYFASRNIKPFEELEYNCGGPEDSYFWKNDQEVTKEVISKGKLVDSDSQSLHFEDENNKPTWENLEEVMQKPIASNSTSRDLIFKMKKNEPQIDSQTGMTKKTAKPKPKPKRPCLYCKKKFTNVSQHMKRIHADETDVEKILTFPKKDQDSEMHKLLKRGVQSHSPDLFESNKNAEVMIMRKEKIENEVVICESCLGTYGKSKFYLHEKTCNGGLKIVVERKSIVGEFSEKYFEEITTYSEVIKLCRKNPINLQYGKHVLNSSIAHPSNEGKKKKVMISMKLLARFLLKFVETGKNKGLDTCYEDIFNIIFFPVVEETIYAIIEKKKVVQRSIMLHLQEIINLLINSMTLIYIVERQETKQKLLLGFKEVFKHRSKLIFNASQCHSVW</sequence>
<dbReference type="Proteomes" id="UP000326759">
    <property type="component" value="Unassembled WGS sequence"/>
</dbReference>
<organism evidence="1 2">
    <name type="scientific">Armadillidium nasatum</name>
    <dbReference type="NCBI Taxonomy" id="96803"/>
    <lineage>
        <taxon>Eukaryota</taxon>
        <taxon>Metazoa</taxon>
        <taxon>Ecdysozoa</taxon>
        <taxon>Arthropoda</taxon>
        <taxon>Crustacea</taxon>
        <taxon>Multicrustacea</taxon>
        <taxon>Malacostraca</taxon>
        <taxon>Eumalacostraca</taxon>
        <taxon>Peracarida</taxon>
        <taxon>Isopoda</taxon>
        <taxon>Oniscidea</taxon>
        <taxon>Crinocheta</taxon>
        <taxon>Armadillidiidae</taxon>
        <taxon>Armadillidium</taxon>
    </lineage>
</organism>
<dbReference type="AlphaFoldDB" id="A0A5N5SJ79"/>
<dbReference type="PANTHER" id="PTHR33480">
    <property type="entry name" value="SET DOMAIN-CONTAINING PROTEIN-RELATED"/>
    <property type="match status" value="1"/>
</dbReference>
<evidence type="ECO:0000313" key="1">
    <source>
        <dbReference type="EMBL" id="KAB7493760.1"/>
    </source>
</evidence>
<reference evidence="1 2" key="1">
    <citation type="journal article" date="2019" name="PLoS Biol.">
        <title>Sex chromosomes control vertical transmission of feminizing Wolbachia symbionts in an isopod.</title>
        <authorList>
            <person name="Becking T."/>
            <person name="Chebbi M.A."/>
            <person name="Giraud I."/>
            <person name="Moumen B."/>
            <person name="Laverre T."/>
            <person name="Caubet Y."/>
            <person name="Peccoud J."/>
            <person name="Gilbert C."/>
            <person name="Cordaux R."/>
        </authorList>
    </citation>
    <scope>NUCLEOTIDE SEQUENCE [LARGE SCALE GENOMIC DNA]</scope>
    <source>
        <strain evidence="1">ANa2</strain>
        <tissue evidence="1">Whole body excluding digestive tract and cuticle</tissue>
    </source>
</reference>
<comment type="caution">
    <text evidence="1">The sequence shown here is derived from an EMBL/GenBank/DDBJ whole genome shotgun (WGS) entry which is preliminary data.</text>
</comment>
<keyword evidence="2" id="KW-1185">Reference proteome</keyword>
<dbReference type="PANTHER" id="PTHR33480:SF5">
    <property type="entry name" value="SI:DKEY-51D8.9"/>
    <property type="match status" value="1"/>
</dbReference>
<gene>
    <name evidence="1" type="ORF">Anas_10817</name>
</gene>
<dbReference type="OrthoDB" id="5376140at2759"/>
<name>A0A5N5SJ79_9CRUS</name>
<evidence type="ECO:0000313" key="2">
    <source>
        <dbReference type="Proteomes" id="UP000326759"/>
    </source>
</evidence>
<dbReference type="EMBL" id="SEYY01024955">
    <property type="protein sequence ID" value="KAB7493760.1"/>
    <property type="molecule type" value="Genomic_DNA"/>
</dbReference>
<dbReference type="SUPFAM" id="SSF82199">
    <property type="entry name" value="SET domain"/>
    <property type="match status" value="1"/>
</dbReference>
<proteinExistence type="predicted"/>
<accession>A0A5N5SJ79</accession>